<evidence type="ECO:0000256" key="2">
    <source>
        <dbReference type="ARBA" id="ARBA00022692"/>
    </source>
</evidence>
<dbReference type="SMART" id="SM00327">
    <property type="entry name" value="VWA"/>
    <property type="match status" value="1"/>
</dbReference>
<sequence length="341" mass="40915">MNILSQFFIYPEFFFLLILIPIFIYFELKKKKYFIRWKNTDLLKRIYSKPNFIGIINFTLKIGIIFIFIAIIAWPWSYNVQKEESKNWIDIVLILDISKSMLAEDIKPSRIEVAKKIIIDFISKFQQDRIWMTIFAWKPFVSIPLTFDYSAIKTIVKSLTTDTINQNVPWLSWTAIWDWIILASDSLTKAGSGKNRSKVIILVTDWEANMWIDPKLASKYAADKNIKIYAVWIWDINWTELYITDEFWNKQYFLDNTWKPINATLDIKTLDFITKTTWWKYYLANNEESLKDIFTDLWNLNKTEIKDKIVRNFDYDIEEYLNVLVLLLILLLILNIKYKFE</sequence>
<evidence type="ECO:0000256" key="5">
    <source>
        <dbReference type="SAM" id="Phobius"/>
    </source>
</evidence>
<organism evidence="7">
    <name type="scientific">uncultured bacterium</name>
    <name type="common">gcode 4</name>
    <dbReference type="NCBI Taxonomy" id="1234023"/>
    <lineage>
        <taxon>Bacteria</taxon>
        <taxon>environmental samples</taxon>
    </lineage>
</organism>
<comment type="caution">
    <text evidence="7">The sequence shown here is derived from an EMBL/GenBank/DDBJ whole genome shotgun (WGS) entry which is preliminary data.</text>
</comment>
<keyword evidence="4 5" id="KW-0472">Membrane</keyword>
<feature type="domain" description="VWFA" evidence="6">
    <location>
        <begin position="90"/>
        <end position="233"/>
    </location>
</feature>
<feature type="transmembrane region" description="Helical" evidence="5">
    <location>
        <begin position="320"/>
        <end position="338"/>
    </location>
</feature>
<accession>K2F6R0</accession>
<dbReference type="EMBL" id="AMFJ01000659">
    <property type="protein sequence ID" value="EKE26786.1"/>
    <property type="molecule type" value="Genomic_DNA"/>
</dbReference>
<dbReference type="InterPro" id="IPR036465">
    <property type="entry name" value="vWFA_dom_sf"/>
</dbReference>
<dbReference type="InterPro" id="IPR002035">
    <property type="entry name" value="VWF_A"/>
</dbReference>
<evidence type="ECO:0000259" key="6">
    <source>
        <dbReference type="PROSITE" id="PS50234"/>
    </source>
</evidence>
<keyword evidence="3 5" id="KW-1133">Transmembrane helix</keyword>
<evidence type="ECO:0000256" key="3">
    <source>
        <dbReference type="ARBA" id="ARBA00022989"/>
    </source>
</evidence>
<protein>
    <submittedName>
        <fullName evidence="7">BatA protein</fullName>
    </submittedName>
</protein>
<dbReference type="PANTHER" id="PTHR22550">
    <property type="entry name" value="SPORE GERMINATION PROTEIN"/>
    <property type="match status" value="1"/>
</dbReference>
<evidence type="ECO:0000256" key="4">
    <source>
        <dbReference type="ARBA" id="ARBA00023136"/>
    </source>
</evidence>
<keyword evidence="2 5" id="KW-0812">Transmembrane</keyword>
<dbReference type="Pfam" id="PF00092">
    <property type="entry name" value="VWA"/>
    <property type="match status" value="1"/>
</dbReference>
<dbReference type="InterPro" id="IPR050768">
    <property type="entry name" value="UPF0353/GerABKA_families"/>
</dbReference>
<feature type="transmembrane region" description="Helical" evidence="5">
    <location>
        <begin position="52"/>
        <end position="76"/>
    </location>
</feature>
<feature type="transmembrane region" description="Helical" evidence="5">
    <location>
        <begin position="6"/>
        <end position="28"/>
    </location>
</feature>
<gene>
    <name evidence="7" type="ORF">ACD_4C00143G0001</name>
</gene>
<dbReference type="SUPFAM" id="SSF53300">
    <property type="entry name" value="vWA-like"/>
    <property type="match status" value="1"/>
</dbReference>
<evidence type="ECO:0000256" key="1">
    <source>
        <dbReference type="ARBA" id="ARBA00022475"/>
    </source>
</evidence>
<reference evidence="7" key="1">
    <citation type="journal article" date="2012" name="Science">
        <title>Fermentation, hydrogen, and sulfur metabolism in multiple uncultivated bacterial phyla.</title>
        <authorList>
            <person name="Wrighton K.C."/>
            <person name="Thomas B.C."/>
            <person name="Sharon I."/>
            <person name="Miller C.S."/>
            <person name="Castelle C.J."/>
            <person name="VerBerkmoes N.C."/>
            <person name="Wilkins M.J."/>
            <person name="Hettich R.L."/>
            <person name="Lipton M.S."/>
            <person name="Williams K.H."/>
            <person name="Long P.E."/>
            <person name="Banfield J.F."/>
        </authorList>
    </citation>
    <scope>NUCLEOTIDE SEQUENCE [LARGE SCALE GENOMIC DNA]</scope>
</reference>
<dbReference type="Gene3D" id="3.40.50.410">
    <property type="entry name" value="von Willebrand factor, type A domain"/>
    <property type="match status" value="1"/>
</dbReference>
<dbReference type="PROSITE" id="PS50234">
    <property type="entry name" value="VWFA"/>
    <property type="match status" value="1"/>
</dbReference>
<dbReference type="AlphaFoldDB" id="K2F6R0"/>
<evidence type="ECO:0000313" key="7">
    <source>
        <dbReference type="EMBL" id="EKE26786.1"/>
    </source>
</evidence>
<name>K2F6R0_9BACT</name>
<proteinExistence type="predicted"/>
<dbReference type="PANTHER" id="PTHR22550:SF5">
    <property type="entry name" value="LEUCINE ZIPPER PROTEIN 4"/>
    <property type="match status" value="1"/>
</dbReference>
<keyword evidence="1" id="KW-1003">Cell membrane</keyword>